<comment type="catalytic activity">
    <reaction evidence="1 9 10">
        <text>[protein]-peptidylproline (omega=180) = [protein]-peptidylproline (omega=0)</text>
        <dbReference type="Rhea" id="RHEA:16237"/>
        <dbReference type="Rhea" id="RHEA-COMP:10747"/>
        <dbReference type="Rhea" id="RHEA-COMP:10748"/>
        <dbReference type="ChEBI" id="CHEBI:83833"/>
        <dbReference type="ChEBI" id="CHEBI:83834"/>
        <dbReference type="EC" id="5.2.1.8"/>
    </reaction>
</comment>
<keyword evidence="5 9" id="KW-0697">Rotamase</keyword>
<keyword evidence="4" id="KW-0963">Cytoplasm</keyword>
<evidence type="ECO:0000256" key="6">
    <source>
        <dbReference type="ARBA" id="ARBA00023186"/>
    </source>
</evidence>
<proteinExistence type="inferred from homology"/>
<evidence type="ECO:0000256" key="2">
    <source>
        <dbReference type="ARBA" id="ARBA00004496"/>
    </source>
</evidence>
<evidence type="ECO:0000259" key="11">
    <source>
        <dbReference type="PROSITE" id="PS50059"/>
    </source>
</evidence>
<organism evidence="12 13">
    <name type="scientific">Enhygromyxa salina</name>
    <dbReference type="NCBI Taxonomy" id="215803"/>
    <lineage>
        <taxon>Bacteria</taxon>
        <taxon>Pseudomonadati</taxon>
        <taxon>Myxococcota</taxon>
        <taxon>Polyangia</taxon>
        <taxon>Nannocystales</taxon>
        <taxon>Nannocystaceae</taxon>
        <taxon>Enhygromyxa</taxon>
    </lineage>
</organism>
<evidence type="ECO:0000256" key="10">
    <source>
        <dbReference type="RuleBase" id="RU003915"/>
    </source>
</evidence>
<dbReference type="Pfam" id="PF00254">
    <property type="entry name" value="FKBP_C"/>
    <property type="match status" value="1"/>
</dbReference>
<evidence type="ECO:0000256" key="5">
    <source>
        <dbReference type="ARBA" id="ARBA00023110"/>
    </source>
</evidence>
<comment type="similarity">
    <text evidence="3 10">Belongs to the FKBP-type PPIase family.</text>
</comment>
<dbReference type="PROSITE" id="PS50059">
    <property type="entry name" value="FKBP_PPIASE"/>
    <property type="match status" value="1"/>
</dbReference>
<dbReference type="EMBL" id="PVNL01000076">
    <property type="protein sequence ID" value="PRQ06350.1"/>
    <property type="molecule type" value="Genomic_DNA"/>
</dbReference>
<evidence type="ECO:0000256" key="4">
    <source>
        <dbReference type="ARBA" id="ARBA00022490"/>
    </source>
</evidence>
<dbReference type="PANTHER" id="PTHR47861">
    <property type="entry name" value="FKBP-TYPE PEPTIDYL-PROLYL CIS-TRANS ISOMERASE SLYD"/>
    <property type="match status" value="1"/>
</dbReference>
<sequence>MIQAMKIESGTVVTLGYDITTADGEIVESSDISGPISLLHGTQTLIPGLAKRLEGLEAGAEQTFEFPPEEAFGTIDDAPTNVMSRTEFPADTKFEVGGKFVAKMPNGQPLHLAVKAVTDESVTVAMIHPLAGQTIGMSVRIIGVRAATSKETELGKAMVKPPPPPPKKA</sequence>
<dbReference type="GO" id="GO:0042026">
    <property type="term" value="P:protein refolding"/>
    <property type="evidence" value="ECO:0007669"/>
    <property type="project" value="UniProtKB-ARBA"/>
</dbReference>
<dbReference type="OrthoDB" id="9808891at2"/>
<keyword evidence="7 9" id="KW-0413">Isomerase</keyword>
<comment type="function">
    <text evidence="8">Also involved in hydrogenase metallocenter assembly, probably by participating in the nickel insertion step. This function in hydrogenase biosynthesis requires chaperone activity and the presence of the metal-binding domain, but not PPIase activity.</text>
</comment>
<evidence type="ECO:0000256" key="1">
    <source>
        <dbReference type="ARBA" id="ARBA00000971"/>
    </source>
</evidence>
<reference evidence="12 13" key="1">
    <citation type="submission" date="2018-03" db="EMBL/GenBank/DDBJ databases">
        <title>Draft Genome Sequences of the Obligatory Marine Myxobacteria Enhygromyxa salina SWB007.</title>
        <authorList>
            <person name="Poehlein A."/>
            <person name="Moghaddam J.A."/>
            <person name="Harms H."/>
            <person name="Alanjari M."/>
            <person name="Koenig G.M."/>
            <person name="Daniel R."/>
            <person name="Schaeberle T.F."/>
        </authorList>
    </citation>
    <scope>NUCLEOTIDE SEQUENCE [LARGE SCALE GENOMIC DNA]</scope>
    <source>
        <strain evidence="12 13">SWB007</strain>
    </source>
</reference>
<accession>A0A2S9YMN0</accession>
<dbReference type="GO" id="GO:0003755">
    <property type="term" value="F:peptidyl-prolyl cis-trans isomerase activity"/>
    <property type="evidence" value="ECO:0007669"/>
    <property type="project" value="UniProtKB-UniRule"/>
</dbReference>
<dbReference type="GO" id="GO:0005737">
    <property type="term" value="C:cytoplasm"/>
    <property type="evidence" value="ECO:0007669"/>
    <property type="project" value="UniProtKB-SubCell"/>
</dbReference>
<dbReference type="InterPro" id="IPR046357">
    <property type="entry name" value="PPIase_dom_sf"/>
</dbReference>
<dbReference type="PANTHER" id="PTHR47861:SF3">
    <property type="entry name" value="FKBP-TYPE PEPTIDYL-PROLYL CIS-TRANS ISOMERASE SLYD"/>
    <property type="match status" value="1"/>
</dbReference>
<evidence type="ECO:0000256" key="7">
    <source>
        <dbReference type="ARBA" id="ARBA00023235"/>
    </source>
</evidence>
<gene>
    <name evidence="12" type="primary">slyD</name>
    <name evidence="12" type="ORF">ENSA7_38960</name>
</gene>
<dbReference type="SUPFAM" id="SSF54534">
    <property type="entry name" value="FKBP-like"/>
    <property type="match status" value="1"/>
</dbReference>
<protein>
    <recommendedName>
        <fullName evidence="10">Peptidyl-prolyl cis-trans isomerase</fullName>
        <ecNumber evidence="10">5.2.1.8</ecNumber>
    </recommendedName>
</protein>
<evidence type="ECO:0000313" key="13">
    <source>
        <dbReference type="Proteomes" id="UP000238823"/>
    </source>
</evidence>
<dbReference type="EC" id="5.2.1.8" evidence="10"/>
<comment type="caution">
    <text evidence="12">The sequence shown here is derived from an EMBL/GenBank/DDBJ whole genome shotgun (WGS) entry which is preliminary data.</text>
</comment>
<name>A0A2S9YMN0_9BACT</name>
<evidence type="ECO:0000256" key="8">
    <source>
        <dbReference type="ARBA" id="ARBA00037071"/>
    </source>
</evidence>
<evidence type="ECO:0000313" key="12">
    <source>
        <dbReference type="EMBL" id="PRQ06350.1"/>
    </source>
</evidence>
<feature type="domain" description="PPIase FKBP-type" evidence="11">
    <location>
        <begin position="10"/>
        <end position="120"/>
    </location>
</feature>
<evidence type="ECO:0000256" key="9">
    <source>
        <dbReference type="PROSITE-ProRule" id="PRU00277"/>
    </source>
</evidence>
<dbReference type="Gene3D" id="3.10.50.40">
    <property type="match status" value="1"/>
</dbReference>
<keyword evidence="6" id="KW-0143">Chaperone</keyword>
<comment type="subcellular location">
    <subcellularLocation>
        <location evidence="2">Cytoplasm</location>
    </subcellularLocation>
</comment>
<dbReference type="InterPro" id="IPR001179">
    <property type="entry name" value="PPIase_FKBP_dom"/>
</dbReference>
<dbReference type="AlphaFoldDB" id="A0A2S9YMN0"/>
<evidence type="ECO:0000256" key="3">
    <source>
        <dbReference type="ARBA" id="ARBA00006577"/>
    </source>
</evidence>
<dbReference type="Proteomes" id="UP000238823">
    <property type="component" value="Unassembled WGS sequence"/>
</dbReference>